<dbReference type="InterPro" id="IPR009075">
    <property type="entry name" value="AcylCo_DH/oxidase_C"/>
</dbReference>
<evidence type="ECO:0000313" key="10">
    <source>
        <dbReference type="EMBL" id="GAA2448130.1"/>
    </source>
</evidence>
<dbReference type="InterPro" id="IPR013786">
    <property type="entry name" value="AcylCoA_DH/ox_N"/>
</dbReference>
<organism evidence="10 11">
    <name type="scientific">Actinomadura vinacea</name>
    <dbReference type="NCBI Taxonomy" id="115336"/>
    <lineage>
        <taxon>Bacteria</taxon>
        <taxon>Bacillati</taxon>
        <taxon>Actinomycetota</taxon>
        <taxon>Actinomycetes</taxon>
        <taxon>Streptosporangiales</taxon>
        <taxon>Thermomonosporaceae</taxon>
        <taxon>Actinomadura</taxon>
    </lineage>
</organism>
<dbReference type="InterPro" id="IPR009100">
    <property type="entry name" value="AcylCoA_DH/oxidase_NM_dom_sf"/>
</dbReference>
<dbReference type="SUPFAM" id="SSF56645">
    <property type="entry name" value="Acyl-CoA dehydrogenase NM domain-like"/>
    <property type="match status" value="1"/>
</dbReference>
<dbReference type="Proteomes" id="UP001501231">
    <property type="component" value="Unassembled WGS sequence"/>
</dbReference>
<keyword evidence="3 6" id="KW-0285">Flavoprotein</keyword>
<keyword evidence="5 6" id="KW-0560">Oxidoreductase</keyword>
<dbReference type="InterPro" id="IPR052161">
    <property type="entry name" value="Mycobact_Acyl-CoA_DH"/>
</dbReference>
<evidence type="ECO:0000313" key="11">
    <source>
        <dbReference type="Proteomes" id="UP001501231"/>
    </source>
</evidence>
<keyword evidence="11" id="KW-1185">Reference proteome</keyword>
<proteinExistence type="inferred from homology"/>
<evidence type="ECO:0000256" key="3">
    <source>
        <dbReference type="ARBA" id="ARBA00022630"/>
    </source>
</evidence>
<evidence type="ECO:0000259" key="7">
    <source>
        <dbReference type="Pfam" id="PF00441"/>
    </source>
</evidence>
<dbReference type="RefSeq" id="WP_344595917.1">
    <property type="nucleotide sequence ID" value="NZ_BAAARW010000035.1"/>
</dbReference>
<evidence type="ECO:0000256" key="1">
    <source>
        <dbReference type="ARBA" id="ARBA00001974"/>
    </source>
</evidence>
<dbReference type="Gene3D" id="1.20.140.10">
    <property type="entry name" value="Butyryl-CoA Dehydrogenase, subunit A, domain 3"/>
    <property type="match status" value="1"/>
</dbReference>
<sequence>MTRTVSDGRSLDGWRAELRAWFGEHVPHDLPPLDDHAASAGYRAWERELADAGYAAVHWPVEHGGRAASEPERLVFQEEYERAGGPARINIQSLMLAGPTLMAFGTARQQRRWLPAMLRSDEVWCQGFSEPDAGSDLASLRTQAVRQGDDLVVNGQKIWTTGAHYSDWVFALVRTGKEGPKHHGISWLMVDLRTPGVQVRPIVQLNGRPEFAEIFFEDVRVPVDNVVGGLGNGWRVAMAALGFERGVGRRSYVQYLTRLEYLRRAIASAGVRLEPAIELEFGEVLAQVLMYRDYTARVAAEAASEHPTATSAYNKLIWSEIQVRLFQLGERVLRATGDLRDGGGTAAAEEWMAEYWYSRAARIFAGTNQIQKNIIADRVLKLPR</sequence>
<accession>A0ABN3K6E5</accession>
<evidence type="ECO:0000256" key="4">
    <source>
        <dbReference type="ARBA" id="ARBA00022827"/>
    </source>
</evidence>
<evidence type="ECO:0000259" key="9">
    <source>
        <dbReference type="Pfam" id="PF02771"/>
    </source>
</evidence>
<comment type="cofactor">
    <cofactor evidence="1 6">
        <name>FAD</name>
        <dbReference type="ChEBI" id="CHEBI:57692"/>
    </cofactor>
</comment>
<dbReference type="PANTHER" id="PTHR43292:SF3">
    <property type="entry name" value="ACYL-COA DEHYDROGENASE FADE29"/>
    <property type="match status" value="1"/>
</dbReference>
<reference evidence="10 11" key="1">
    <citation type="journal article" date="2019" name="Int. J. Syst. Evol. Microbiol.">
        <title>The Global Catalogue of Microorganisms (GCM) 10K type strain sequencing project: providing services to taxonomists for standard genome sequencing and annotation.</title>
        <authorList>
            <consortium name="The Broad Institute Genomics Platform"/>
            <consortium name="The Broad Institute Genome Sequencing Center for Infectious Disease"/>
            <person name="Wu L."/>
            <person name="Ma J."/>
        </authorList>
    </citation>
    <scope>NUCLEOTIDE SEQUENCE [LARGE SCALE GENOMIC DNA]</scope>
    <source>
        <strain evidence="10 11">JCM 3325</strain>
    </source>
</reference>
<dbReference type="Pfam" id="PF02770">
    <property type="entry name" value="Acyl-CoA_dh_M"/>
    <property type="match status" value="1"/>
</dbReference>
<dbReference type="Pfam" id="PF02771">
    <property type="entry name" value="Acyl-CoA_dh_N"/>
    <property type="match status" value="1"/>
</dbReference>
<dbReference type="PANTHER" id="PTHR43292">
    <property type="entry name" value="ACYL-COA DEHYDROGENASE"/>
    <property type="match status" value="1"/>
</dbReference>
<protein>
    <submittedName>
        <fullName evidence="10">Acyl-CoA dehydrogenase family protein</fullName>
    </submittedName>
</protein>
<dbReference type="InterPro" id="IPR037069">
    <property type="entry name" value="AcylCoA_DH/ox_N_sf"/>
</dbReference>
<feature type="domain" description="Acyl-CoA oxidase/dehydrogenase middle" evidence="8">
    <location>
        <begin position="125"/>
        <end position="219"/>
    </location>
</feature>
<dbReference type="Gene3D" id="2.40.110.10">
    <property type="entry name" value="Butyryl-CoA Dehydrogenase, subunit A, domain 2"/>
    <property type="match status" value="1"/>
</dbReference>
<dbReference type="SUPFAM" id="SSF47203">
    <property type="entry name" value="Acyl-CoA dehydrogenase C-terminal domain-like"/>
    <property type="match status" value="1"/>
</dbReference>
<evidence type="ECO:0000256" key="5">
    <source>
        <dbReference type="ARBA" id="ARBA00023002"/>
    </source>
</evidence>
<name>A0ABN3K6E5_9ACTN</name>
<dbReference type="Gene3D" id="1.10.540.10">
    <property type="entry name" value="Acyl-CoA dehydrogenase/oxidase, N-terminal domain"/>
    <property type="match status" value="1"/>
</dbReference>
<gene>
    <name evidence="10" type="ORF">GCM10010191_76910</name>
</gene>
<evidence type="ECO:0000256" key="6">
    <source>
        <dbReference type="RuleBase" id="RU362125"/>
    </source>
</evidence>
<evidence type="ECO:0000259" key="8">
    <source>
        <dbReference type="Pfam" id="PF02770"/>
    </source>
</evidence>
<dbReference type="InterPro" id="IPR036250">
    <property type="entry name" value="AcylCo_DH-like_C"/>
</dbReference>
<dbReference type="EMBL" id="BAAARW010000035">
    <property type="protein sequence ID" value="GAA2448130.1"/>
    <property type="molecule type" value="Genomic_DNA"/>
</dbReference>
<comment type="similarity">
    <text evidence="2 6">Belongs to the acyl-CoA dehydrogenase family.</text>
</comment>
<feature type="domain" description="Acyl-CoA dehydrogenase/oxidase C-terminal" evidence="7">
    <location>
        <begin position="231"/>
        <end position="380"/>
    </location>
</feature>
<dbReference type="InterPro" id="IPR046373">
    <property type="entry name" value="Acyl-CoA_Oxase/DH_mid-dom_sf"/>
</dbReference>
<evidence type="ECO:0000256" key="2">
    <source>
        <dbReference type="ARBA" id="ARBA00009347"/>
    </source>
</evidence>
<comment type="caution">
    <text evidence="10">The sequence shown here is derived from an EMBL/GenBank/DDBJ whole genome shotgun (WGS) entry which is preliminary data.</text>
</comment>
<dbReference type="Pfam" id="PF00441">
    <property type="entry name" value="Acyl-CoA_dh_1"/>
    <property type="match status" value="1"/>
</dbReference>
<dbReference type="InterPro" id="IPR006091">
    <property type="entry name" value="Acyl-CoA_Oxase/DH_mid-dom"/>
</dbReference>
<feature type="domain" description="Acyl-CoA dehydrogenase/oxidase N-terminal" evidence="9">
    <location>
        <begin position="15"/>
        <end position="119"/>
    </location>
</feature>
<keyword evidence="4 6" id="KW-0274">FAD</keyword>